<reference evidence="5" key="1">
    <citation type="journal article" date="2020" name="Appl. Environ. Microbiol.">
        <title>Diazotrophic Anaeromyxobacter Isolates from Soils.</title>
        <authorList>
            <person name="Masuda Y."/>
            <person name="Yamanaka H."/>
            <person name="Xu Z.X."/>
            <person name="Shiratori Y."/>
            <person name="Aono T."/>
            <person name="Amachi S."/>
            <person name="Senoo K."/>
            <person name="Itoh H."/>
        </authorList>
    </citation>
    <scope>NUCLEOTIDE SEQUENCE [LARGE SCALE GENOMIC DNA]</scope>
    <source>
        <strain evidence="5">R267</strain>
    </source>
</reference>
<dbReference type="InterPro" id="IPR058671">
    <property type="entry name" value="DUF6311_C"/>
</dbReference>
<feature type="transmembrane region" description="Helical" evidence="1">
    <location>
        <begin position="294"/>
        <end position="314"/>
    </location>
</feature>
<dbReference type="EMBL" id="BJTG01000001">
    <property type="protein sequence ID" value="GEJ55811.1"/>
    <property type="molecule type" value="Genomic_DNA"/>
</dbReference>
<accession>A0A7I9VHF0</accession>
<keyword evidence="1" id="KW-1133">Transmembrane helix</keyword>
<dbReference type="Pfam" id="PF19830">
    <property type="entry name" value="DUF6311"/>
    <property type="match status" value="1"/>
</dbReference>
<protein>
    <recommendedName>
        <fullName evidence="6">Glycosyltransferase RgtA/B/C/D-like domain-containing protein</fullName>
    </recommendedName>
</protein>
<keyword evidence="1" id="KW-0812">Transmembrane</keyword>
<keyword evidence="5" id="KW-1185">Reference proteome</keyword>
<feature type="transmembrane region" description="Helical" evidence="1">
    <location>
        <begin position="321"/>
        <end position="340"/>
    </location>
</feature>
<dbReference type="AlphaFoldDB" id="A0A7I9VHF0"/>
<feature type="transmembrane region" description="Helical" evidence="1">
    <location>
        <begin position="231"/>
        <end position="249"/>
    </location>
</feature>
<feature type="transmembrane region" description="Helical" evidence="1">
    <location>
        <begin position="261"/>
        <end position="282"/>
    </location>
</feature>
<evidence type="ECO:0000259" key="3">
    <source>
        <dbReference type="Pfam" id="PF25853"/>
    </source>
</evidence>
<feature type="domain" description="DUF6311" evidence="3">
    <location>
        <begin position="435"/>
        <end position="547"/>
    </location>
</feature>
<evidence type="ECO:0008006" key="6">
    <source>
        <dbReference type="Google" id="ProtNLM"/>
    </source>
</evidence>
<organism evidence="4 5">
    <name type="scientific">Anaeromyxobacter diazotrophicus</name>
    <dbReference type="NCBI Taxonomy" id="2590199"/>
    <lineage>
        <taxon>Bacteria</taxon>
        <taxon>Pseudomonadati</taxon>
        <taxon>Myxococcota</taxon>
        <taxon>Myxococcia</taxon>
        <taxon>Myxococcales</taxon>
        <taxon>Cystobacterineae</taxon>
        <taxon>Anaeromyxobacteraceae</taxon>
        <taxon>Anaeromyxobacter</taxon>
    </lineage>
</organism>
<evidence type="ECO:0000256" key="1">
    <source>
        <dbReference type="SAM" id="Phobius"/>
    </source>
</evidence>
<feature type="transmembrane region" description="Helical" evidence="1">
    <location>
        <begin position="373"/>
        <end position="392"/>
    </location>
</feature>
<feature type="domain" description="DUF6311" evidence="2">
    <location>
        <begin position="18"/>
        <end position="415"/>
    </location>
</feature>
<feature type="transmembrane region" description="Helical" evidence="1">
    <location>
        <begin position="186"/>
        <end position="211"/>
    </location>
</feature>
<evidence type="ECO:0000313" key="4">
    <source>
        <dbReference type="EMBL" id="GEJ55811.1"/>
    </source>
</evidence>
<keyword evidence="1" id="KW-0472">Membrane</keyword>
<dbReference type="Pfam" id="PF25853">
    <property type="entry name" value="DUF6311_C"/>
    <property type="match status" value="1"/>
</dbReference>
<sequence>MTRLRAALGRRAPELLAAAFGLAWFAAAGGWRALSPTAFDWVGGDLGQHVMGWLFFRGSRWGLPLGRIDGFVWPAGTTVGFTDSNPLLALAGKLASPLLPRDFQYVGPWLGACFALQGYFGARLAALASGRAAHRFLAGALFALSPPLLQRVGHDTLCAHFALLALLGLHLAPAEDEAAARRALRAALAVTLALSFVHPYLALMAIALGLALVVRLGRVERVLPGPAARRAAAALVLGPAAAFALLGYFTSAPSHGSGFGLFSTDLAAFASSFGASALLPALPAHDGQWEGNAYLGAGGLALLAAGLALAAARWRPSRRRLAALAPLAVACAALFVYALSSRIRFAGHEVLDLRRAYRPIVGALGPFRSSGRFAWPLYYLALSAAVMLPLAVLRGRPRLATALLAVALALQLADLAPRAAGSLFRSRGWRPADPRWELARGAYRHLALVPAQVIGVGGACRGLVYGDDDRWAPLAYEAYALGLTVNSGYVARGASERIEPPCAALVREVLAGVLREDTVYVPHPDYRPALERAGARCGRLDGYEVCVARPAGAFAAALAAAR</sequence>
<feature type="transmembrane region" description="Helical" evidence="1">
    <location>
        <begin position="103"/>
        <end position="120"/>
    </location>
</feature>
<evidence type="ECO:0000313" key="5">
    <source>
        <dbReference type="Proteomes" id="UP000503640"/>
    </source>
</evidence>
<proteinExistence type="predicted"/>
<dbReference type="InterPro" id="IPR046278">
    <property type="entry name" value="DUF6311"/>
</dbReference>
<evidence type="ECO:0000259" key="2">
    <source>
        <dbReference type="Pfam" id="PF19830"/>
    </source>
</evidence>
<gene>
    <name evidence="4" type="ORF">AMYX_05520</name>
</gene>
<comment type="caution">
    <text evidence="4">The sequence shown here is derived from an EMBL/GenBank/DDBJ whole genome shotgun (WGS) entry which is preliminary data.</text>
</comment>
<dbReference type="RefSeq" id="WP_176062652.1">
    <property type="nucleotide sequence ID" value="NZ_BJTG01000001.1"/>
</dbReference>
<dbReference type="Proteomes" id="UP000503640">
    <property type="component" value="Unassembled WGS sequence"/>
</dbReference>
<name>A0A7I9VHF0_9BACT</name>